<proteinExistence type="predicted"/>
<protein>
    <recommendedName>
        <fullName evidence="1">RAMA domain-containing protein</fullName>
    </recommendedName>
</protein>
<comment type="caution">
    <text evidence="2">The sequence shown here is derived from an EMBL/GenBank/DDBJ whole genome shotgun (WGS) entry which is preliminary data.</text>
</comment>
<dbReference type="EMBL" id="BJHX01000004">
    <property type="protein sequence ID" value="GDY70362.1"/>
    <property type="molecule type" value="Genomic_DNA"/>
</dbReference>
<evidence type="ECO:0000313" key="5">
    <source>
        <dbReference type="Proteomes" id="UP000302139"/>
    </source>
</evidence>
<evidence type="ECO:0000259" key="1">
    <source>
        <dbReference type="Pfam" id="PF18755"/>
    </source>
</evidence>
<feature type="domain" description="RAMA" evidence="1">
    <location>
        <begin position="57"/>
        <end position="155"/>
    </location>
</feature>
<organism evidence="2 5">
    <name type="scientific">Streptomyces avermitilis</name>
    <dbReference type="NCBI Taxonomy" id="33903"/>
    <lineage>
        <taxon>Bacteria</taxon>
        <taxon>Bacillati</taxon>
        <taxon>Actinomycetota</taxon>
        <taxon>Actinomycetes</taxon>
        <taxon>Kitasatosporales</taxon>
        <taxon>Streptomycetaceae</taxon>
        <taxon>Streptomyces</taxon>
    </lineage>
</organism>
<dbReference type="AlphaFoldDB" id="A0A4D4MEF8"/>
<reference evidence="3 4" key="1">
    <citation type="submission" date="2019-04" db="EMBL/GenBank/DDBJ databases">
        <title>Draft genome sequences of Streptomyces avermitilis ATCC 31267.</title>
        <authorList>
            <person name="Komaki H."/>
            <person name="Tamura T."/>
            <person name="Hosoyama A."/>
        </authorList>
    </citation>
    <scope>NUCLEOTIDE SEQUENCE [LARGE SCALE GENOMIC DNA]</scope>
    <source>
        <strain evidence="3 4">ATCC 31267</strain>
    </source>
</reference>
<dbReference type="InterPro" id="IPR040843">
    <property type="entry name" value="RAMA"/>
</dbReference>
<evidence type="ECO:0000313" key="4">
    <source>
        <dbReference type="Proteomes" id="UP000299211"/>
    </source>
</evidence>
<dbReference type="Proteomes" id="UP000299211">
    <property type="component" value="Unassembled WGS sequence"/>
</dbReference>
<evidence type="ECO:0000313" key="2">
    <source>
        <dbReference type="EMBL" id="GDY70362.1"/>
    </source>
</evidence>
<dbReference type="EMBL" id="BJHY01000003">
    <property type="protein sequence ID" value="GDY80673.1"/>
    <property type="molecule type" value="Genomic_DNA"/>
</dbReference>
<name>A0A4D4MEF8_STRAX</name>
<evidence type="ECO:0000313" key="3">
    <source>
        <dbReference type="EMBL" id="GDY80673.1"/>
    </source>
</evidence>
<dbReference type="STRING" id="33903.AQJ43_38010"/>
<dbReference type="Pfam" id="PF18755">
    <property type="entry name" value="RAMA"/>
    <property type="match status" value="1"/>
</dbReference>
<accession>A0A4D4MEF8</accession>
<reference evidence="2 5" key="2">
    <citation type="submission" date="2019-04" db="EMBL/GenBank/DDBJ databases">
        <title>Draft genome sequences of Streptomyces avermitilis NBRC 14893.</title>
        <authorList>
            <person name="Komaki H."/>
            <person name="Tamura T."/>
            <person name="Hosoyama A."/>
        </authorList>
    </citation>
    <scope>NUCLEOTIDE SEQUENCE [LARGE SCALE GENOMIC DNA]</scope>
    <source>
        <strain evidence="2 5">NBRC 14893</strain>
    </source>
</reference>
<gene>
    <name evidence="2" type="ORF">SAV14893_097550</name>
    <name evidence="3" type="ORF">SAV31267_101580</name>
</gene>
<dbReference type="Proteomes" id="UP000302139">
    <property type="component" value="Unassembled WGS sequence"/>
</dbReference>
<sequence length="157" mass="16951">MPYDQRYTSGPGRPDCYKGGRMPTLSINFDPAVIAHLMKASGDDTVQVTLTLGTGGKPSSPRQVVPHGPLADLMQADLLKAGTVLTFHQRRANRSGRAVVTPDGQLVVDGHATPYPSPSKAAEAVTGNVINGWTLWHVEDGRTLDVLRRELESRNPQ</sequence>